<dbReference type="AlphaFoldDB" id="A0A368DPV9"/>
<dbReference type="PANTHER" id="PTHR34308:SF1">
    <property type="entry name" value="COBALAMIN BIOSYNTHESIS PROTEIN CBIB"/>
    <property type="match status" value="1"/>
</dbReference>
<dbReference type="Pfam" id="PF03186">
    <property type="entry name" value="CobD_Cbib"/>
    <property type="match status" value="1"/>
</dbReference>
<comment type="similarity">
    <text evidence="3 9">Belongs to the CobD/CbiB family.</text>
</comment>
<protein>
    <recommendedName>
        <fullName evidence="9">Cobalamin biosynthesis protein CobD</fullName>
    </recommendedName>
</protein>
<evidence type="ECO:0000256" key="4">
    <source>
        <dbReference type="ARBA" id="ARBA00022475"/>
    </source>
</evidence>
<dbReference type="GO" id="GO:0048472">
    <property type="term" value="F:threonine-phosphate decarboxylase activity"/>
    <property type="evidence" value="ECO:0007669"/>
    <property type="project" value="InterPro"/>
</dbReference>
<comment type="subcellular location">
    <subcellularLocation>
        <location evidence="1 9">Cell membrane</location>
        <topology evidence="1 9">Multi-pass membrane protein</topology>
    </subcellularLocation>
</comment>
<accession>A0A368DPV9</accession>
<evidence type="ECO:0000256" key="7">
    <source>
        <dbReference type="ARBA" id="ARBA00022989"/>
    </source>
</evidence>
<evidence type="ECO:0000313" key="10">
    <source>
        <dbReference type="EMBL" id="RCL73251.1"/>
    </source>
</evidence>
<dbReference type="HAMAP" id="MF_00024">
    <property type="entry name" value="CobD_CbiB"/>
    <property type="match status" value="1"/>
</dbReference>
<evidence type="ECO:0000256" key="6">
    <source>
        <dbReference type="ARBA" id="ARBA00022692"/>
    </source>
</evidence>
<comment type="pathway">
    <text evidence="2 9">Cofactor biosynthesis; adenosylcobalamin biosynthesis.</text>
</comment>
<keyword evidence="7 9" id="KW-1133">Transmembrane helix</keyword>
<feature type="transmembrane region" description="Helical" evidence="9">
    <location>
        <begin position="298"/>
        <end position="322"/>
    </location>
</feature>
<reference evidence="10 11" key="1">
    <citation type="journal article" date="2018" name="Microbiome">
        <title>Fine metagenomic profile of the Mediterranean stratified and mixed water columns revealed by assembly and recruitment.</title>
        <authorList>
            <person name="Haro-Moreno J.M."/>
            <person name="Lopez-Perez M."/>
            <person name="De La Torre J.R."/>
            <person name="Picazo A."/>
            <person name="Camacho A."/>
            <person name="Rodriguez-Valera F."/>
        </authorList>
    </citation>
    <scope>NUCLEOTIDE SEQUENCE [LARGE SCALE GENOMIC DNA]</scope>
    <source>
        <strain evidence="10">MED-G57</strain>
    </source>
</reference>
<keyword evidence="5 9" id="KW-0169">Cobalamin biosynthesis</keyword>
<dbReference type="GO" id="GO:0005886">
    <property type="term" value="C:plasma membrane"/>
    <property type="evidence" value="ECO:0007669"/>
    <property type="project" value="UniProtKB-SubCell"/>
</dbReference>
<evidence type="ECO:0000256" key="8">
    <source>
        <dbReference type="ARBA" id="ARBA00023136"/>
    </source>
</evidence>
<dbReference type="PANTHER" id="PTHR34308">
    <property type="entry name" value="COBALAMIN BIOSYNTHESIS PROTEIN CBIB"/>
    <property type="match status" value="1"/>
</dbReference>
<gene>
    <name evidence="9 10" type="primary">cobD</name>
    <name evidence="10" type="ORF">DBW71_03930</name>
</gene>
<dbReference type="EMBL" id="QOQD01000008">
    <property type="protein sequence ID" value="RCL73251.1"/>
    <property type="molecule type" value="Genomic_DNA"/>
</dbReference>
<evidence type="ECO:0000313" key="11">
    <source>
        <dbReference type="Proteomes" id="UP000253570"/>
    </source>
</evidence>
<evidence type="ECO:0000256" key="2">
    <source>
        <dbReference type="ARBA" id="ARBA00004953"/>
    </source>
</evidence>
<evidence type="ECO:0000256" key="3">
    <source>
        <dbReference type="ARBA" id="ARBA00006263"/>
    </source>
</evidence>
<feature type="transmembrane region" description="Helical" evidence="9">
    <location>
        <begin position="86"/>
        <end position="105"/>
    </location>
</feature>
<dbReference type="GO" id="GO:0009236">
    <property type="term" value="P:cobalamin biosynthetic process"/>
    <property type="evidence" value="ECO:0007669"/>
    <property type="project" value="UniProtKB-UniRule"/>
</dbReference>
<proteinExistence type="inferred from homology"/>
<feature type="transmembrane region" description="Helical" evidence="9">
    <location>
        <begin position="159"/>
        <end position="180"/>
    </location>
</feature>
<evidence type="ECO:0000256" key="9">
    <source>
        <dbReference type="HAMAP-Rule" id="MF_00024"/>
    </source>
</evidence>
<evidence type="ECO:0000256" key="5">
    <source>
        <dbReference type="ARBA" id="ARBA00022573"/>
    </source>
</evidence>
<comment type="caution">
    <text evidence="10">The sequence shown here is derived from an EMBL/GenBank/DDBJ whole genome shotgun (WGS) entry which is preliminary data.</text>
</comment>
<keyword evidence="4 9" id="KW-1003">Cell membrane</keyword>
<dbReference type="UniPathway" id="UPA00148"/>
<dbReference type="Proteomes" id="UP000253570">
    <property type="component" value="Unassembled WGS sequence"/>
</dbReference>
<dbReference type="GO" id="GO:0015420">
    <property type="term" value="F:ABC-type vitamin B12 transporter activity"/>
    <property type="evidence" value="ECO:0007669"/>
    <property type="project" value="UniProtKB-UniRule"/>
</dbReference>
<comment type="caution">
    <text evidence="9">Lacks conserved residue(s) required for the propagation of feature annotation.</text>
</comment>
<comment type="function">
    <text evidence="9">Converts cobyric acid to cobinamide by the addition of aminopropanol on the F carboxylic group.</text>
</comment>
<feature type="transmembrane region" description="Helical" evidence="9">
    <location>
        <begin position="56"/>
        <end position="74"/>
    </location>
</feature>
<keyword evidence="6 9" id="KW-0812">Transmembrane</keyword>
<evidence type="ECO:0000256" key="1">
    <source>
        <dbReference type="ARBA" id="ARBA00004651"/>
    </source>
</evidence>
<name>A0A368DPV9_9PROT</name>
<dbReference type="NCBIfam" id="TIGR00380">
    <property type="entry name" value="cobal_cbiB"/>
    <property type="match status" value="1"/>
</dbReference>
<organism evidence="10 11">
    <name type="scientific">PS1 clade bacterium</name>
    <dbReference type="NCBI Taxonomy" id="2175152"/>
    <lineage>
        <taxon>Bacteria</taxon>
        <taxon>Pseudomonadati</taxon>
        <taxon>Pseudomonadota</taxon>
        <taxon>Alphaproteobacteria</taxon>
        <taxon>PS1 clade</taxon>
    </lineage>
</organism>
<keyword evidence="8 9" id="KW-0472">Membrane</keyword>
<dbReference type="InterPro" id="IPR004485">
    <property type="entry name" value="Cobalamin_biosynth_CobD/CbiB"/>
</dbReference>
<sequence length="323" mass="36698">MEIFLVIIIAVLVDAYAGDEHLLWRKVPHPIIYIGRYINFLDIEFNRKEFSDKSKFFNGFLVIFISVIGLYFLTRILEDLLLNNTFGYIILGFLVSILLSGKSLFSHVKSIYDDLMRDDIQSAKSNLSKIVSRDVDKLDESSITRGSIESLSENFCDGYISPIFWFLVLGFPGVVIYKFISTADSMIGYKNDKYIKFGKCAAKIDDIMNFVPARISSLFIVLATYLLKENWKSAIQITKMDAKKSSSPNSGWPESSMAGALDIALGGSNYYENKFVNSEWINASAAKEIDSDHIIRALWIYTFSIIIFIITLFIFLLLIGLIF</sequence>